<dbReference type="AlphaFoldDB" id="A0A4R7BAQ9"/>
<organism evidence="1 2">
    <name type="scientific">Paludibacterium purpuratum</name>
    <dbReference type="NCBI Taxonomy" id="1144873"/>
    <lineage>
        <taxon>Bacteria</taxon>
        <taxon>Pseudomonadati</taxon>
        <taxon>Pseudomonadota</taxon>
        <taxon>Betaproteobacteria</taxon>
        <taxon>Neisseriales</taxon>
        <taxon>Chromobacteriaceae</taxon>
        <taxon>Paludibacterium</taxon>
    </lineage>
</organism>
<keyword evidence="2" id="KW-1185">Reference proteome</keyword>
<gene>
    <name evidence="1" type="ORF">DFP86_10251</name>
</gene>
<dbReference type="EMBL" id="SNZP01000002">
    <property type="protein sequence ID" value="TDR81941.1"/>
    <property type="molecule type" value="Genomic_DNA"/>
</dbReference>
<proteinExistence type="predicted"/>
<dbReference type="Proteomes" id="UP000295611">
    <property type="component" value="Unassembled WGS sequence"/>
</dbReference>
<name>A0A4R7BAQ9_9NEIS</name>
<protein>
    <submittedName>
        <fullName evidence="1">Uncharacterized protein</fullName>
    </submittedName>
</protein>
<evidence type="ECO:0000313" key="1">
    <source>
        <dbReference type="EMBL" id="TDR81941.1"/>
    </source>
</evidence>
<dbReference type="InterPro" id="IPR050026">
    <property type="entry name" value="PHA_gran_PhaM_N"/>
</dbReference>
<comment type="caution">
    <text evidence="1">The sequence shown here is derived from an EMBL/GenBank/DDBJ whole genome shotgun (WGS) entry which is preliminary data.</text>
</comment>
<reference evidence="1 2" key="1">
    <citation type="submission" date="2019-03" db="EMBL/GenBank/DDBJ databases">
        <title>Genomic Encyclopedia of Type Strains, Phase III (KMG-III): the genomes of soil and plant-associated and newly described type strains.</title>
        <authorList>
            <person name="Whitman W."/>
        </authorList>
    </citation>
    <scope>NUCLEOTIDE SEQUENCE [LARGE SCALE GENOMIC DNA]</scope>
    <source>
        <strain evidence="1 2">CECT 8976</strain>
    </source>
</reference>
<sequence length="88" mass="9981">MSSSDFNPADPFAMFRQMWQNATPAAAQPFMPPMTEEDIERRINELKVVETWLTMNLGMLSMQIKGLEMQKVALAALKPMPPKKKPEA</sequence>
<accession>A0A4R7BAQ9</accession>
<evidence type="ECO:0000313" key="2">
    <source>
        <dbReference type="Proteomes" id="UP000295611"/>
    </source>
</evidence>
<dbReference type="RefSeq" id="WP_133678384.1">
    <property type="nucleotide sequence ID" value="NZ_SNZP01000002.1"/>
</dbReference>
<dbReference type="OrthoDB" id="8566581at2"/>
<dbReference type="NCBIfam" id="NF043076">
    <property type="entry name" value="PHA_gran_PhaM"/>
    <property type="match status" value="1"/>
</dbReference>